<evidence type="ECO:0000313" key="2">
    <source>
        <dbReference type="EMBL" id="CAD8179700.1"/>
    </source>
</evidence>
<evidence type="ECO:0000313" key="3">
    <source>
        <dbReference type="Proteomes" id="UP000683925"/>
    </source>
</evidence>
<keyword evidence="3" id="KW-1185">Reference proteome</keyword>
<dbReference type="AlphaFoldDB" id="A0A8S1VR67"/>
<organism evidence="2 3">
    <name type="scientific">Paramecium octaurelia</name>
    <dbReference type="NCBI Taxonomy" id="43137"/>
    <lineage>
        <taxon>Eukaryota</taxon>
        <taxon>Sar</taxon>
        <taxon>Alveolata</taxon>
        <taxon>Ciliophora</taxon>
        <taxon>Intramacronucleata</taxon>
        <taxon>Oligohymenophorea</taxon>
        <taxon>Peniculida</taxon>
        <taxon>Parameciidae</taxon>
        <taxon>Paramecium</taxon>
    </lineage>
</organism>
<protein>
    <submittedName>
        <fullName evidence="2">Uncharacterized protein</fullName>
    </submittedName>
</protein>
<accession>A0A8S1VR67</accession>
<feature type="region of interest" description="Disordered" evidence="1">
    <location>
        <begin position="51"/>
        <end position="71"/>
    </location>
</feature>
<comment type="caution">
    <text evidence="2">The sequence shown here is derived from an EMBL/GenBank/DDBJ whole genome shotgun (WGS) entry which is preliminary data.</text>
</comment>
<name>A0A8S1VR67_PAROT</name>
<reference evidence="2" key="1">
    <citation type="submission" date="2021-01" db="EMBL/GenBank/DDBJ databases">
        <authorList>
            <consortium name="Genoscope - CEA"/>
            <person name="William W."/>
        </authorList>
    </citation>
    <scope>NUCLEOTIDE SEQUENCE</scope>
</reference>
<feature type="compositionally biased region" description="Polar residues" evidence="1">
    <location>
        <begin position="60"/>
        <end position="71"/>
    </location>
</feature>
<dbReference type="Proteomes" id="UP000683925">
    <property type="component" value="Unassembled WGS sequence"/>
</dbReference>
<proteinExistence type="predicted"/>
<gene>
    <name evidence="2" type="ORF">POCTA_138.1.T0730152</name>
</gene>
<sequence>MKHPSKQIVQGLHSNKPQLRLRQLSCLQTQRLNNIKSKRVVSSFNENQIIPSQHRARSQRLYNNKNKSLLQ</sequence>
<evidence type="ECO:0000256" key="1">
    <source>
        <dbReference type="SAM" id="MobiDB-lite"/>
    </source>
</evidence>
<dbReference type="EMBL" id="CAJJDP010000072">
    <property type="protein sequence ID" value="CAD8179700.1"/>
    <property type="molecule type" value="Genomic_DNA"/>
</dbReference>